<dbReference type="Pfam" id="PF03781">
    <property type="entry name" value="FGE-sulfatase"/>
    <property type="match status" value="1"/>
</dbReference>
<feature type="domain" description="Sulfatase-modifying factor enzyme-like" evidence="1">
    <location>
        <begin position="22"/>
        <end position="281"/>
    </location>
</feature>
<dbReference type="EMBL" id="CP002691">
    <property type="protein sequence ID" value="AEE53117.1"/>
    <property type="molecule type" value="Genomic_DNA"/>
</dbReference>
<dbReference type="eggNOG" id="COG1262">
    <property type="taxonomic scope" value="Bacteria"/>
</dbReference>
<dbReference type="InterPro" id="IPR051043">
    <property type="entry name" value="Sulfatase_Mod_Factor_Kinase"/>
</dbReference>
<accession>F4L790</accession>
<dbReference type="GO" id="GO:0120147">
    <property type="term" value="F:formylglycine-generating oxidase activity"/>
    <property type="evidence" value="ECO:0007669"/>
    <property type="project" value="TreeGrafter"/>
</dbReference>
<dbReference type="InterPro" id="IPR016187">
    <property type="entry name" value="CTDL_fold"/>
</dbReference>
<organism evidence="2 3">
    <name type="scientific">Haliscomenobacter hydrossis (strain ATCC 27775 / DSM 1100 / LMG 10767 / O)</name>
    <dbReference type="NCBI Taxonomy" id="760192"/>
    <lineage>
        <taxon>Bacteria</taxon>
        <taxon>Pseudomonadati</taxon>
        <taxon>Bacteroidota</taxon>
        <taxon>Saprospiria</taxon>
        <taxon>Saprospirales</taxon>
        <taxon>Haliscomenobacteraceae</taxon>
        <taxon>Haliscomenobacter</taxon>
    </lineage>
</organism>
<gene>
    <name evidence="2" type="ordered locus">Halhy_5292</name>
</gene>
<reference evidence="2 3" key="1">
    <citation type="journal article" date="2011" name="Stand. Genomic Sci.">
        <title>Complete genome sequence of Haliscomenobacter hydrossis type strain (O).</title>
        <authorList>
            <consortium name="US DOE Joint Genome Institute (JGI-PGF)"/>
            <person name="Daligault H."/>
            <person name="Lapidus A."/>
            <person name="Zeytun A."/>
            <person name="Nolan M."/>
            <person name="Lucas S."/>
            <person name="Del Rio T.G."/>
            <person name="Tice H."/>
            <person name="Cheng J.F."/>
            <person name="Tapia R."/>
            <person name="Han C."/>
            <person name="Goodwin L."/>
            <person name="Pitluck S."/>
            <person name="Liolios K."/>
            <person name="Pagani I."/>
            <person name="Ivanova N."/>
            <person name="Huntemann M."/>
            <person name="Mavromatis K."/>
            <person name="Mikhailova N."/>
            <person name="Pati A."/>
            <person name="Chen A."/>
            <person name="Palaniappan K."/>
            <person name="Land M."/>
            <person name="Hauser L."/>
            <person name="Brambilla E.M."/>
            <person name="Rohde M."/>
            <person name="Verbarg S."/>
            <person name="Goker M."/>
            <person name="Bristow J."/>
            <person name="Eisen J.A."/>
            <person name="Markowitz V."/>
            <person name="Hugenholtz P."/>
            <person name="Kyrpides N.C."/>
            <person name="Klenk H.P."/>
            <person name="Woyke T."/>
        </authorList>
    </citation>
    <scope>NUCLEOTIDE SEQUENCE [LARGE SCALE GENOMIC DNA]</scope>
    <source>
        <strain evidence="3">ATCC 27775 / DSM 1100 / LMG 10767 / O</strain>
    </source>
</reference>
<dbReference type="Proteomes" id="UP000008461">
    <property type="component" value="Chromosome"/>
</dbReference>
<protein>
    <submittedName>
        <fullName evidence="2">Sulphatase-modifying factor protein</fullName>
    </submittedName>
</protein>
<dbReference type="InterPro" id="IPR042095">
    <property type="entry name" value="SUMF_sf"/>
</dbReference>
<dbReference type="InterPro" id="IPR005532">
    <property type="entry name" value="SUMF_dom"/>
</dbReference>
<dbReference type="Gene3D" id="3.90.1580.10">
    <property type="entry name" value="paralog of FGE (formylglycine-generating enzyme)"/>
    <property type="match status" value="1"/>
</dbReference>
<proteinExistence type="predicted"/>
<name>F4L790_HALH1</name>
<keyword evidence="3" id="KW-1185">Reference proteome</keyword>
<dbReference type="PANTHER" id="PTHR23150">
    <property type="entry name" value="SULFATASE MODIFYING FACTOR 1, 2"/>
    <property type="match status" value="1"/>
</dbReference>
<evidence type="ECO:0000259" key="1">
    <source>
        <dbReference type="Pfam" id="PF03781"/>
    </source>
</evidence>
<dbReference type="KEGG" id="hhy:Halhy_5292"/>
<reference key="2">
    <citation type="submission" date="2011-04" db="EMBL/GenBank/DDBJ databases">
        <title>Complete sequence of chromosome of Haliscomenobacter hydrossis DSM 1100.</title>
        <authorList>
            <consortium name="US DOE Joint Genome Institute (JGI-PGF)"/>
            <person name="Lucas S."/>
            <person name="Han J."/>
            <person name="Lapidus A."/>
            <person name="Bruce D."/>
            <person name="Goodwin L."/>
            <person name="Pitluck S."/>
            <person name="Peters L."/>
            <person name="Kyrpides N."/>
            <person name="Mavromatis K."/>
            <person name="Ivanova N."/>
            <person name="Ovchinnikova G."/>
            <person name="Pagani I."/>
            <person name="Daligault H."/>
            <person name="Detter J.C."/>
            <person name="Han C."/>
            <person name="Land M."/>
            <person name="Hauser L."/>
            <person name="Markowitz V."/>
            <person name="Cheng J.-F."/>
            <person name="Hugenholtz P."/>
            <person name="Woyke T."/>
            <person name="Wu D."/>
            <person name="Verbarg S."/>
            <person name="Frueling A."/>
            <person name="Brambilla E."/>
            <person name="Klenk H.-P."/>
            <person name="Eisen J.A."/>
        </authorList>
    </citation>
    <scope>NUCLEOTIDE SEQUENCE</scope>
    <source>
        <strain>DSM 1100</strain>
    </source>
</reference>
<dbReference type="SUPFAM" id="SSF56436">
    <property type="entry name" value="C-type lectin-like"/>
    <property type="match status" value="1"/>
</dbReference>
<dbReference type="STRING" id="760192.Halhy_5292"/>
<evidence type="ECO:0000313" key="3">
    <source>
        <dbReference type="Proteomes" id="UP000008461"/>
    </source>
</evidence>
<dbReference type="AlphaFoldDB" id="F4L790"/>
<dbReference type="PANTHER" id="PTHR23150:SF19">
    <property type="entry name" value="FORMYLGLYCINE-GENERATING ENZYME"/>
    <property type="match status" value="1"/>
</dbReference>
<sequence length="292" mass="32936">MTSTITITRRPITLPSGFSFHLVEVAGGSFMMGNDDEDAYGDEKIIHEVKVPGFWMAEHPTTQALWLDLMGGENPSYFQGARRPVERVSWYDAAAFCNALNALFGYQAKYFVDKKCSQALDIERARSVEYPDSIAIYVASSHFGFRLPSEAEWEYAASAPLSDRASAPLRQWRYAGSNTLDEVGWYDQNSHGQTQPVGLKMPNELGLYDLSGNVWEWCEDQWHGSYEGAPLDGSPWVDQESGAYRVLRGGSWFINARYCRPSYRFNHPPAYRLNAFGFRVVLFPPPGSWPGI</sequence>
<dbReference type="RefSeq" id="WP_013767652.1">
    <property type="nucleotide sequence ID" value="NC_015510.1"/>
</dbReference>
<evidence type="ECO:0000313" key="2">
    <source>
        <dbReference type="EMBL" id="AEE53117.1"/>
    </source>
</evidence>
<dbReference type="HOGENOM" id="CLU_012431_2_4_10"/>